<reference evidence="5 6" key="1">
    <citation type="submission" date="2020-12" db="EMBL/GenBank/DDBJ databases">
        <title>A novel species.</title>
        <authorList>
            <person name="Li K."/>
        </authorList>
    </citation>
    <scope>NUCLEOTIDE SEQUENCE [LARGE SCALE GENOMIC DNA]</scope>
    <source>
        <strain evidence="5 6">ZYC-3</strain>
    </source>
</reference>
<keyword evidence="1 5" id="KW-0489">Methyltransferase</keyword>
<dbReference type="EMBL" id="CP066831">
    <property type="protein sequence ID" value="QQM45826.1"/>
    <property type="molecule type" value="Genomic_DNA"/>
</dbReference>
<evidence type="ECO:0000259" key="4">
    <source>
        <dbReference type="SMART" id="SM00650"/>
    </source>
</evidence>
<dbReference type="CDD" id="cd02440">
    <property type="entry name" value="AdoMet_MTases"/>
    <property type="match status" value="1"/>
</dbReference>
<evidence type="ECO:0000256" key="3">
    <source>
        <dbReference type="ARBA" id="ARBA00022691"/>
    </source>
</evidence>
<keyword evidence="6" id="KW-1185">Reference proteome</keyword>
<dbReference type="SUPFAM" id="SSF53335">
    <property type="entry name" value="S-adenosyl-L-methionine-dependent methyltransferases"/>
    <property type="match status" value="1"/>
</dbReference>
<name>A0A7T7RGK6_9ACTN</name>
<dbReference type="PANTHER" id="PTHR44942">
    <property type="entry name" value="METHYLTRANSF_11 DOMAIN-CONTAINING PROTEIN"/>
    <property type="match status" value="1"/>
</dbReference>
<evidence type="ECO:0000313" key="6">
    <source>
        <dbReference type="Proteomes" id="UP000595636"/>
    </source>
</evidence>
<dbReference type="InterPro" id="IPR029063">
    <property type="entry name" value="SAM-dependent_MTases_sf"/>
</dbReference>
<protein>
    <submittedName>
        <fullName evidence="5">Class I SAM-dependent methyltransferase</fullName>
    </submittedName>
</protein>
<dbReference type="PANTHER" id="PTHR44942:SF4">
    <property type="entry name" value="METHYLTRANSFERASE TYPE 11 DOMAIN-CONTAINING PROTEIN"/>
    <property type="match status" value="1"/>
</dbReference>
<feature type="domain" description="Ribosomal RNA adenine methylase transferase N-terminal" evidence="4">
    <location>
        <begin position="27"/>
        <end position="142"/>
    </location>
</feature>
<dbReference type="Proteomes" id="UP000595636">
    <property type="component" value="Chromosome"/>
</dbReference>
<dbReference type="SMART" id="SM00650">
    <property type="entry name" value="rADc"/>
    <property type="match status" value="1"/>
</dbReference>
<dbReference type="InterPro" id="IPR051052">
    <property type="entry name" value="Diverse_substrate_MTase"/>
</dbReference>
<dbReference type="AlphaFoldDB" id="A0A7T7RGK6"/>
<organism evidence="5 6">
    <name type="scientific">Streptomyces liliifuscus</name>
    <dbReference type="NCBI Taxonomy" id="2797636"/>
    <lineage>
        <taxon>Bacteria</taxon>
        <taxon>Bacillati</taxon>
        <taxon>Actinomycetota</taxon>
        <taxon>Actinomycetes</taxon>
        <taxon>Kitasatosporales</taxon>
        <taxon>Streptomycetaceae</taxon>
        <taxon>Streptomyces</taxon>
    </lineage>
</organism>
<evidence type="ECO:0000313" key="5">
    <source>
        <dbReference type="EMBL" id="QQM45826.1"/>
    </source>
</evidence>
<keyword evidence="3" id="KW-0949">S-adenosyl-L-methionine</keyword>
<evidence type="ECO:0000256" key="1">
    <source>
        <dbReference type="ARBA" id="ARBA00022603"/>
    </source>
</evidence>
<dbReference type="InterPro" id="IPR041698">
    <property type="entry name" value="Methyltransf_25"/>
</dbReference>
<dbReference type="RefSeq" id="WP_200400663.1">
    <property type="nucleotide sequence ID" value="NZ_CP066831.1"/>
</dbReference>
<keyword evidence="2 5" id="KW-0808">Transferase</keyword>
<evidence type="ECO:0000256" key="2">
    <source>
        <dbReference type="ARBA" id="ARBA00022679"/>
    </source>
</evidence>
<sequence length="278" mass="31147">MTRSLRGIFDEDAELYDRARPSYPPALVRALAAQVDLDADSRVLEFGPGTGQMTVPLAELGCHVTAVELGPSMAAVARRNLRSFPRAHVEVAEFEQWPLPREPFDLMVAATSFHWLDPATRLTKVADALRPDGTLALVTTHHVAGGSRDFFVEVQDCYERWDPTTPPGLRLSTDAETATDTREFEEFGRVESLRFPQEITYTTRTYIDLLLTYSNHRALEPAAREGLLDGIRELIDTRHGGSVTKRYLHELILVRRGEGLRRGRGSRQGGETRRDGGY</sequence>
<dbReference type="Gene3D" id="3.40.50.150">
    <property type="entry name" value="Vaccinia Virus protein VP39"/>
    <property type="match status" value="1"/>
</dbReference>
<gene>
    <name evidence="5" type="ORF">JEQ17_44740</name>
</gene>
<accession>A0A7T7RGK6</accession>
<proteinExistence type="predicted"/>
<dbReference type="Pfam" id="PF13649">
    <property type="entry name" value="Methyltransf_25"/>
    <property type="match status" value="1"/>
</dbReference>
<dbReference type="GO" id="GO:0000179">
    <property type="term" value="F:rRNA (adenine-N6,N6-)-dimethyltransferase activity"/>
    <property type="evidence" value="ECO:0007669"/>
    <property type="project" value="InterPro"/>
</dbReference>
<dbReference type="KEGG" id="slf:JEQ17_44740"/>
<dbReference type="InterPro" id="IPR020598">
    <property type="entry name" value="rRNA_Ade_methylase_Trfase_N"/>
</dbReference>